<feature type="chain" id="PRO_5002245039" evidence="1">
    <location>
        <begin position="19"/>
        <end position="143"/>
    </location>
</feature>
<evidence type="ECO:0000313" key="3">
    <source>
        <dbReference type="Proteomes" id="UP000032214"/>
    </source>
</evidence>
<dbReference type="STRING" id="1306947.J120_00390"/>
<feature type="signal peptide" evidence="1">
    <location>
        <begin position="1"/>
        <end position="18"/>
    </location>
</feature>
<reference evidence="2 3" key="1">
    <citation type="journal article" date="2013" name="Proc. Natl. Acad. Sci. U.S.A.">
        <title>Candidate phylum TM6 genome recovered from a hospital sink biofilm provides genomic insights into this uncultivated phylum.</title>
        <authorList>
            <person name="McLean J.S."/>
            <person name="Lombardo M.J."/>
            <person name="Badger J.H."/>
            <person name="Edlund A."/>
            <person name="Novotny M."/>
            <person name="Yee-Greenbaum J."/>
            <person name="Vyahhi N."/>
            <person name="Hall A.P."/>
            <person name="Yang Y."/>
            <person name="Dupont C.L."/>
            <person name="Ziegler M.G."/>
            <person name="Chitsaz H."/>
            <person name="Allen A.E."/>
            <person name="Yooseph S."/>
            <person name="Tesler G."/>
            <person name="Pevzner P.A."/>
            <person name="Friedman R.M."/>
            <person name="Nealson K.H."/>
            <person name="Venter J.C."/>
            <person name="Lasken R.S."/>
        </authorList>
    </citation>
    <scope>NUCLEOTIDE SEQUENCE [LARGE SCALE GENOMIC DNA]</scope>
    <source>
        <strain evidence="2 3">TM6SC1</strain>
    </source>
</reference>
<dbReference type="AlphaFoldDB" id="A0A0D2JM43"/>
<protein>
    <submittedName>
        <fullName evidence="2">Uncharacterized protein</fullName>
    </submittedName>
</protein>
<evidence type="ECO:0000313" key="2">
    <source>
        <dbReference type="EMBL" id="KIX85428.1"/>
    </source>
</evidence>
<proteinExistence type="predicted"/>
<keyword evidence="3" id="KW-1185">Reference proteome</keyword>
<dbReference type="Proteomes" id="UP000032214">
    <property type="component" value="Unassembled WGS sequence"/>
</dbReference>
<organism evidence="2 3">
    <name type="scientific">candidate division TM6 bacterium JCVI TM6SC1</name>
    <dbReference type="NCBI Taxonomy" id="1306947"/>
    <lineage>
        <taxon>Bacteria</taxon>
        <taxon>Candidatus Babelota</taxon>
        <taxon>Vermiphilus</taxon>
    </lineage>
</organism>
<accession>A0A0D2JM43</accession>
<name>A0A0D2JM43_9BACT</name>
<gene>
    <name evidence="2" type="ORF">J120_00390</name>
</gene>
<evidence type="ECO:0000256" key="1">
    <source>
        <dbReference type="SAM" id="SignalP"/>
    </source>
</evidence>
<comment type="caution">
    <text evidence="2">The sequence shown here is derived from an EMBL/GenBank/DDBJ whole genome shotgun (WGS) entry which is preliminary data.</text>
</comment>
<keyword evidence="1" id="KW-0732">Signal</keyword>
<dbReference type="EMBL" id="ARQD01000001">
    <property type="protein sequence ID" value="KIX85428.1"/>
    <property type="molecule type" value="Genomic_DNA"/>
</dbReference>
<sequence>MKFLSRIVLVLGTSVSFASYSNQVVIVPSWKTKLAAVSQFALGTYALGSGIKVAFKGCENLSSVIKARMTKPEQRTVEQHIIASIPNKYLAIGVSGTTWVAGLSGYAAYKALQPFFTNYVRARWYYLYKNGSTLREVRTITTV</sequence>